<organism evidence="1 2">
    <name type="scientific">Exilibacterium tricleocarpae</name>
    <dbReference type="NCBI Taxonomy" id="2591008"/>
    <lineage>
        <taxon>Bacteria</taxon>
        <taxon>Pseudomonadati</taxon>
        <taxon>Pseudomonadota</taxon>
        <taxon>Gammaproteobacteria</taxon>
        <taxon>Cellvibrionales</taxon>
        <taxon>Cellvibrionaceae</taxon>
        <taxon>Exilibacterium</taxon>
    </lineage>
</organism>
<evidence type="ECO:0008006" key="3">
    <source>
        <dbReference type="Google" id="ProtNLM"/>
    </source>
</evidence>
<gene>
    <name evidence="1" type="ORF">FKG94_18160</name>
</gene>
<dbReference type="EMBL" id="VHSG01000019">
    <property type="protein sequence ID" value="TQV72618.1"/>
    <property type="molecule type" value="Genomic_DNA"/>
</dbReference>
<dbReference type="RefSeq" id="WP_142928348.1">
    <property type="nucleotide sequence ID" value="NZ_ML660098.1"/>
</dbReference>
<sequence>MSYLRSHIGSGQTWRQTVLPLIVTPISKNVTGSAAMLVALAVTAVVVALTASPAGAGPLETLASVHADLRTNFTFIRQGSNDRPRLASGFAPFSGDCDDLAFAAYGRLRLAGLRPAIWIVKQDYAGGRHMITCAAGKCIDTDRHRLTSKLRLRLEYSQWQRARASEAWIERQLALRSR</sequence>
<comment type="caution">
    <text evidence="1">The sequence shown here is derived from an EMBL/GenBank/DDBJ whole genome shotgun (WGS) entry which is preliminary data.</text>
</comment>
<accession>A0A545T606</accession>
<proteinExistence type="predicted"/>
<reference evidence="1 2" key="1">
    <citation type="submission" date="2019-06" db="EMBL/GenBank/DDBJ databases">
        <title>Whole genome sequence for Cellvibrionaceae sp. R142.</title>
        <authorList>
            <person name="Wang G."/>
        </authorList>
    </citation>
    <scope>NUCLEOTIDE SEQUENCE [LARGE SCALE GENOMIC DNA]</scope>
    <source>
        <strain evidence="1 2">R142</strain>
    </source>
</reference>
<dbReference type="AlphaFoldDB" id="A0A545T606"/>
<evidence type="ECO:0000313" key="1">
    <source>
        <dbReference type="EMBL" id="TQV72618.1"/>
    </source>
</evidence>
<dbReference type="Proteomes" id="UP000319732">
    <property type="component" value="Unassembled WGS sequence"/>
</dbReference>
<dbReference type="Gene3D" id="3.10.620.30">
    <property type="match status" value="1"/>
</dbReference>
<name>A0A545T606_9GAMM</name>
<evidence type="ECO:0000313" key="2">
    <source>
        <dbReference type="Proteomes" id="UP000319732"/>
    </source>
</evidence>
<protein>
    <recommendedName>
        <fullName evidence="3">Transglutaminase-like domain-containing protein</fullName>
    </recommendedName>
</protein>
<keyword evidence="2" id="KW-1185">Reference proteome</keyword>